<dbReference type="GO" id="GO:0005739">
    <property type="term" value="C:mitochondrion"/>
    <property type="evidence" value="ECO:0007669"/>
    <property type="project" value="UniProtKB-SubCell"/>
</dbReference>
<dbReference type="EMBL" id="NBCO01000019">
    <property type="protein sequence ID" value="ORC87933.1"/>
    <property type="molecule type" value="Genomic_DNA"/>
</dbReference>
<feature type="binding site" evidence="10">
    <location>
        <position position="115"/>
    </location>
    <ligand>
        <name>FAD</name>
        <dbReference type="ChEBI" id="CHEBI:57692"/>
    </ligand>
</feature>
<dbReference type="STRING" id="67003.A0A1X0NTX4"/>
<evidence type="ECO:0000256" key="2">
    <source>
        <dbReference type="ARBA" id="ARBA00004173"/>
    </source>
</evidence>
<keyword evidence="6 10" id="KW-0274">FAD</keyword>
<evidence type="ECO:0000313" key="13">
    <source>
        <dbReference type="Proteomes" id="UP000192257"/>
    </source>
</evidence>
<dbReference type="InterPro" id="IPR017927">
    <property type="entry name" value="FAD-bd_FR_type"/>
</dbReference>
<protein>
    <recommendedName>
        <fullName evidence="4">cytochrome-b5 reductase</fullName>
        <ecNumber evidence="4">1.6.2.2</ecNumber>
    </recommendedName>
</protein>
<dbReference type="SUPFAM" id="SSF52343">
    <property type="entry name" value="Ferredoxin reductase-like, C-terminal NADP-linked domain"/>
    <property type="match status" value="1"/>
</dbReference>
<dbReference type="FunFam" id="3.40.50.80:FF:000009">
    <property type="entry name" value="NADH-cytochrome b5 reductase"/>
    <property type="match status" value="1"/>
</dbReference>
<keyword evidence="9" id="KW-0496">Mitochondrion</keyword>
<keyword evidence="13" id="KW-1185">Reference proteome</keyword>
<feature type="binding site" evidence="10">
    <location>
        <position position="91"/>
    </location>
    <ligand>
        <name>FAD</name>
        <dbReference type="ChEBI" id="CHEBI:57692"/>
    </ligand>
</feature>
<dbReference type="VEuPathDB" id="TriTrypDB:TM35_000191770"/>
<dbReference type="EC" id="1.6.2.2" evidence="4"/>
<feature type="binding site" evidence="10">
    <location>
        <position position="158"/>
    </location>
    <ligand>
        <name>FAD</name>
        <dbReference type="ChEBI" id="CHEBI:57692"/>
    </ligand>
</feature>
<dbReference type="InterPro" id="IPR001834">
    <property type="entry name" value="CBR-like"/>
</dbReference>
<dbReference type="PANTHER" id="PTHR19370">
    <property type="entry name" value="NADH-CYTOCHROME B5 REDUCTASE"/>
    <property type="match status" value="1"/>
</dbReference>
<dbReference type="RefSeq" id="XP_028881999.1">
    <property type="nucleotide sequence ID" value="XM_029026675.1"/>
</dbReference>
<evidence type="ECO:0000256" key="5">
    <source>
        <dbReference type="ARBA" id="ARBA00022630"/>
    </source>
</evidence>
<evidence type="ECO:0000256" key="1">
    <source>
        <dbReference type="ARBA" id="ARBA00001974"/>
    </source>
</evidence>
<dbReference type="Gene3D" id="3.40.50.80">
    <property type="entry name" value="Nucleotide-binding domain of ferredoxin-NADP reductase (FNR) module"/>
    <property type="match status" value="1"/>
</dbReference>
<dbReference type="PANTHER" id="PTHR19370:SF131">
    <property type="entry name" value="B5 REDUCTASE, PUTATIVE-RELATED"/>
    <property type="match status" value="1"/>
</dbReference>
<dbReference type="InterPro" id="IPR017938">
    <property type="entry name" value="Riboflavin_synthase-like_b-brl"/>
</dbReference>
<evidence type="ECO:0000256" key="7">
    <source>
        <dbReference type="ARBA" id="ARBA00023002"/>
    </source>
</evidence>
<evidence type="ECO:0000259" key="11">
    <source>
        <dbReference type="PROSITE" id="PS51384"/>
    </source>
</evidence>
<dbReference type="GeneID" id="39986455"/>
<keyword evidence="8" id="KW-0520">NAD</keyword>
<sequence>MKTFIASAAAGLVTANYFRTQHSVEAQSMRKTAFSQEEFFVYKLQDVKSETHDTKLFTFALPNNNMPLNFEVPSCITLRFVDEKGNVVMRPYTPLNLQNDKGTFELLIKCYPHSKMGTHLHNMKVGDTIEAQGPWKTMDIKPSQYEHIGMLAGGTGITPLYQIARNFLADSSNTTKFSLVSCNKTRDDILLKNRLDLLSQKNHDKFTLFYMLTEAPILWFGYKGHITKSVIGETMPSPKSRGKAMVLVSGPPGFMKAVCGEKSGRSQGPLGGYLKEMGYSEDMVFKF</sequence>
<comment type="subcellular location">
    <subcellularLocation>
        <location evidence="2">Mitochondrion</location>
    </subcellularLocation>
</comment>
<evidence type="ECO:0000313" key="12">
    <source>
        <dbReference type="EMBL" id="ORC87933.1"/>
    </source>
</evidence>
<evidence type="ECO:0000256" key="9">
    <source>
        <dbReference type="ARBA" id="ARBA00023128"/>
    </source>
</evidence>
<dbReference type="Proteomes" id="UP000192257">
    <property type="component" value="Unassembled WGS sequence"/>
</dbReference>
<feature type="domain" description="FAD-binding FR-type" evidence="11">
    <location>
        <begin position="37"/>
        <end position="141"/>
    </location>
</feature>
<evidence type="ECO:0000256" key="10">
    <source>
        <dbReference type="PIRSR" id="PIRSR601834-1"/>
    </source>
</evidence>
<evidence type="ECO:0000256" key="8">
    <source>
        <dbReference type="ARBA" id="ARBA00023027"/>
    </source>
</evidence>
<dbReference type="PRINTS" id="PR00406">
    <property type="entry name" value="CYTB5RDTASE"/>
</dbReference>
<evidence type="ECO:0000256" key="4">
    <source>
        <dbReference type="ARBA" id="ARBA00012011"/>
    </source>
</evidence>
<dbReference type="FunFam" id="2.40.30.10:FF:000032">
    <property type="entry name" value="NADH-cytochrome b5 reductase"/>
    <property type="match status" value="1"/>
</dbReference>
<dbReference type="PROSITE" id="PS51384">
    <property type="entry name" value="FAD_FR"/>
    <property type="match status" value="1"/>
</dbReference>
<dbReference type="SUPFAM" id="SSF63380">
    <property type="entry name" value="Riboflavin synthase domain-like"/>
    <property type="match status" value="1"/>
</dbReference>
<evidence type="ECO:0000256" key="6">
    <source>
        <dbReference type="ARBA" id="ARBA00022827"/>
    </source>
</evidence>
<dbReference type="InterPro" id="IPR001433">
    <property type="entry name" value="OxRdtase_FAD/NAD-bd"/>
</dbReference>
<comment type="similarity">
    <text evidence="3">Belongs to the flavoprotein pyridine nucleotide cytochrome reductase family.</text>
</comment>
<keyword evidence="5 10" id="KW-0285">Flavoprotein</keyword>
<organism evidence="12 13">
    <name type="scientific">Trypanosoma theileri</name>
    <dbReference type="NCBI Taxonomy" id="67003"/>
    <lineage>
        <taxon>Eukaryota</taxon>
        <taxon>Discoba</taxon>
        <taxon>Euglenozoa</taxon>
        <taxon>Kinetoplastea</taxon>
        <taxon>Metakinetoplastina</taxon>
        <taxon>Trypanosomatida</taxon>
        <taxon>Trypanosomatidae</taxon>
        <taxon>Trypanosoma</taxon>
    </lineage>
</organism>
<name>A0A1X0NTX4_9TRYP</name>
<feature type="binding site" evidence="10">
    <location>
        <position position="92"/>
    </location>
    <ligand>
        <name>FAD</name>
        <dbReference type="ChEBI" id="CHEBI:57692"/>
    </ligand>
</feature>
<gene>
    <name evidence="12" type="ORF">TM35_000191770</name>
</gene>
<dbReference type="Gene3D" id="2.40.30.10">
    <property type="entry name" value="Translation factors"/>
    <property type="match status" value="1"/>
</dbReference>
<comment type="caution">
    <text evidence="12">The sequence shown here is derived from an EMBL/GenBank/DDBJ whole genome shotgun (WGS) entry which is preliminary data.</text>
</comment>
<dbReference type="CDD" id="cd06183">
    <property type="entry name" value="cyt_b5_reduct_like"/>
    <property type="match status" value="1"/>
</dbReference>
<evidence type="ECO:0000256" key="3">
    <source>
        <dbReference type="ARBA" id="ARBA00006105"/>
    </source>
</evidence>
<comment type="cofactor">
    <cofactor evidence="1 10">
        <name>FAD</name>
        <dbReference type="ChEBI" id="CHEBI:57692"/>
    </cofactor>
</comment>
<dbReference type="GO" id="GO:0090524">
    <property type="term" value="F:cytochrome-b5 reductase activity, acting on NADH"/>
    <property type="evidence" value="ECO:0007669"/>
    <property type="project" value="UniProtKB-EC"/>
</dbReference>
<feature type="binding site" evidence="10">
    <location>
        <position position="109"/>
    </location>
    <ligand>
        <name>FAD</name>
        <dbReference type="ChEBI" id="CHEBI:57692"/>
    </ligand>
</feature>
<keyword evidence="7" id="KW-0560">Oxidoreductase</keyword>
<dbReference type="Pfam" id="PF00970">
    <property type="entry name" value="FAD_binding_6"/>
    <property type="match status" value="1"/>
</dbReference>
<dbReference type="InterPro" id="IPR039261">
    <property type="entry name" value="FNR_nucleotide-bd"/>
</dbReference>
<accession>A0A1X0NTX4</accession>
<feature type="binding site" evidence="10">
    <location>
        <position position="116"/>
    </location>
    <ligand>
        <name>FAD</name>
        <dbReference type="ChEBI" id="CHEBI:57692"/>
    </ligand>
</feature>
<feature type="binding site" evidence="10">
    <location>
        <position position="90"/>
    </location>
    <ligand>
        <name>FAD</name>
        <dbReference type="ChEBI" id="CHEBI:57692"/>
    </ligand>
</feature>
<reference evidence="12 13" key="1">
    <citation type="submission" date="2017-03" db="EMBL/GenBank/DDBJ databases">
        <title>An alternative strategy for trypanosome survival in the mammalian bloodstream revealed through genome and transcriptome analysis of the ubiquitous bovine parasite Trypanosoma (Megatrypanum) theileri.</title>
        <authorList>
            <person name="Kelly S."/>
            <person name="Ivens A."/>
            <person name="Mott A."/>
            <person name="O'Neill E."/>
            <person name="Emms D."/>
            <person name="Macleod O."/>
            <person name="Voorheis P."/>
            <person name="Matthews J."/>
            <person name="Matthews K."/>
            <person name="Carrington M."/>
        </authorList>
    </citation>
    <scope>NUCLEOTIDE SEQUENCE [LARGE SCALE GENOMIC DNA]</scope>
    <source>
        <strain evidence="12">Edinburgh</strain>
    </source>
</reference>
<proteinExistence type="inferred from homology"/>
<dbReference type="Pfam" id="PF00175">
    <property type="entry name" value="NAD_binding_1"/>
    <property type="match status" value="1"/>
</dbReference>
<dbReference type="InterPro" id="IPR008333">
    <property type="entry name" value="Cbr1-like_FAD-bd_dom"/>
</dbReference>
<dbReference type="OrthoDB" id="432685at2759"/>
<feature type="binding site" evidence="10">
    <location>
        <position position="107"/>
    </location>
    <ligand>
        <name>FAD</name>
        <dbReference type="ChEBI" id="CHEBI:57692"/>
    </ligand>
</feature>
<dbReference type="AlphaFoldDB" id="A0A1X0NTX4"/>